<organism evidence="1">
    <name type="scientific">viral metagenome</name>
    <dbReference type="NCBI Taxonomy" id="1070528"/>
    <lineage>
        <taxon>unclassified sequences</taxon>
        <taxon>metagenomes</taxon>
        <taxon>organismal metagenomes</taxon>
    </lineage>
</organism>
<name>A0A6M3M5J3_9ZZZZ</name>
<accession>A0A6M3M5J3</accession>
<evidence type="ECO:0000313" key="1">
    <source>
        <dbReference type="EMBL" id="QJB00039.1"/>
    </source>
</evidence>
<proteinExistence type="predicted"/>
<protein>
    <submittedName>
        <fullName evidence="1">Uncharacterized protein</fullName>
    </submittedName>
</protein>
<sequence length="66" mass="7695">MPEATVYRALKRLSDMKVVTSERRINHKRYGKGGPRPRVWAVPDATWNDMARAVEEHREHVLKAEP</sequence>
<dbReference type="EMBL" id="MT143679">
    <property type="protein sequence ID" value="QJB00039.1"/>
    <property type="molecule type" value="Genomic_DNA"/>
</dbReference>
<dbReference type="AlphaFoldDB" id="A0A6M3M5J3"/>
<gene>
    <name evidence="1" type="ORF">MM171A00709_0004</name>
</gene>
<reference evidence="1" key="1">
    <citation type="submission" date="2020-03" db="EMBL/GenBank/DDBJ databases">
        <title>The deep terrestrial virosphere.</title>
        <authorList>
            <person name="Holmfeldt K."/>
            <person name="Nilsson E."/>
            <person name="Simone D."/>
            <person name="Lopez-Fernandez M."/>
            <person name="Wu X."/>
            <person name="de Brujin I."/>
            <person name="Lundin D."/>
            <person name="Andersson A."/>
            <person name="Bertilsson S."/>
            <person name="Dopson M."/>
        </authorList>
    </citation>
    <scope>NUCLEOTIDE SEQUENCE</scope>
    <source>
        <strain evidence="1">MM171A00709</strain>
    </source>
</reference>